<accession>A0A5K3F282</accession>
<sequence length="104" mass="11336">MELVDGLPSTMATSKLVLFTGREKGKFGCCLEDIFSTEGVALVGSGRGLTDATLKGWLDPWGTDPRYPNVKRLESFDGSLGLPEKVEFEDEKPGAVAACILWRR</sequence>
<dbReference type="AlphaFoldDB" id="A0A5K3F282"/>
<reference evidence="1" key="1">
    <citation type="submission" date="2019-11" db="UniProtKB">
        <authorList>
            <consortium name="WormBaseParasite"/>
        </authorList>
    </citation>
    <scope>IDENTIFICATION</scope>
</reference>
<proteinExistence type="predicted"/>
<dbReference type="WBParaSite" id="MCU_004860-RA">
    <property type="protein sequence ID" value="MCU_004860-RA"/>
    <property type="gene ID" value="MCU_004860"/>
</dbReference>
<name>A0A5K3F282_MESCO</name>
<protein>
    <submittedName>
        <fullName evidence="1">TPK_B1_binding domain-containing protein</fullName>
    </submittedName>
</protein>
<evidence type="ECO:0000313" key="1">
    <source>
        <dbReference type="WBParaSite" id="MCU_004860-RA"/>
    </source>
</evidence>
<organism evidence="1">
    <name type="scientific">Mesocestoides corti</name>
    <name type="common">Flatworm</name>
    <dbReference type="NCBI Taxonomy" id="53468"/>
    <lineage>
        <taxon>Eukaryota</taxon>
        <taxon>Metazoa</taxon>
        <taxon>Spiralia</taxon>
        <taxon>Lophotrochozoa</taxon>
        <taxon>Platyhelminthes</taxon>
        <taxon>Cestoda</taxon>
        <taxon>Eucestoda</taxon>
        <taxon>Cyclophyllidea</taxon>
        <taxon>Mesocestoididae</taxon>
        <taxon>Mesocestoides</taxon>
    </lineage>
</organism>